<protein>
    <recommendedName>
        <fullName evidence="3">Reverse transcriptase domain-containing protein</fullName>
    </recommendedName>
</protein>
<dbReference type="AlphaFoldDB" id="A0AAV3S3Y3"/>
<name>A0AAV3S3Y3_LITER</name>
<gene>
    <name evidence="1" type="ORF">LIER_34274</name>
</gene>
<comment type="caution">
    <text evidence="1">The sequence shown here is derived from an EMBL/GenBank/DDBJ whole genome shotgun (WGS) entry which is preliminary data.</text>
</comment>
<organism evidence="1 2">
    <name type="scientific">Lithospermum erythrorhizon</name>
    <name type="common">Purple gromwell</name>
    <name type="synonym">Lithospermum officinale var. erythrorhizon</name>
    <dbReference type="NCBI Taxonomy" id="34254"/>
    <lineage>
        <taxon>Eukaryota</taxon>
        <taxon>Viridiplantae</taxon>
        <taxon>Streptophyta</taxon>
        <taxon>Embryophyta</taxon>
        <taxon>Tracheophyta</taxon>
        <taxon>Spermatophyta</taxon>
        <taxon>Magnoliopsida</taxon>
        <taxon>eudicotyledons</taxon>
        <taxon>Gunneridae</taxon>
        <taxon>Pentapetalae</taxon>
        <taxon>asterids</taxon>
        <taxon>lamiids</taxon>
        <taxon>Boraginales</taxon>
        <taxon>Boraginaceae</taxon>
        <taxon>Boraginoideae</taxon>
        <taxon>Lithospermeae</taxon>
        <taxon>Lithospermum</taxon>
    </lineage>
</organism>
<sequence length="76" mass="8620">MFVRGLQVLNHRLFLRKFSFTLISLIPQVERPITVAQFCPIALSNTIAKIISKILALILNQYLPSVISETQKCFCA</sequence>
<dbReference type="Proteomes" id="UP001454036">
    <property type="component" value="Unassembled WGS sequence"/>
</dbReference>
<evidence type="ECO:0000313" key="2">
    <source>
        <dbReference type="Proteomes" id="UP001454036"/>
    </source>
</evidence>
<dbReference type="EMBL" id="BAABME010014224">
    <property type="protein sequence ID" value="GAA0186986.1"/>
    <property type="molecule type" value="Genomic_DNA"/>
</dbReference>
<evidence type="ECO:0008006" key="3">
    <source>
        <dbReference type="Google" id="ProtNLM"/>
    </source>
</evidence>
<keyword evidence="2" id="KW-1185">Reference proteome</keyword>
<accession>A0AAV3S3Y3</accession>
<reference evidence="1 2" key="1">
    <citation type="submission" date="2024-01" db="EMBL/GenBank/DDBJ databases">
        <title>The complete chloroplast genome sequence of Lithospermum erythrorhizon: insights into the phylogenetic relationship among Boraginaceae species and the maternal lineages of purple gromwells.</title>
        <authorList>
            <person name="Okada T."/>
            <person name="Watanabe K."/>
        </authorList>
    </citation>
    <scope>NUCLEOTIDE SEQUENCE [LARGE SCALE GENOMIC DNA]</scope>
</reference>
<evidence type="ECO:0000313" key="1">
    <source>
        <dbReference type="EMBL" id="GAA0186986.1"/>
    </source>
</evidence>
<proteinExistence type="predicted"/>